<proteinExistence type="predicted"/>
<dbReference type="Proteomes" id="UP000295727">
    <property type="component" value="Plasmid unnamed1"/>
</dbReference>
<evidence type="ECO:0000313" key="2">
    <source>
        <dbReference type="EMBL" id="QBR04173.1"/>
    </source>
</evidence>
<dbReference type="Gene3D" id="2.20.28.160">
    <property type="match status" value="1"/>
</dbReference>
<dbReference type="Pfam" id="PF17283">
    <property type="entry name" value="Zn_ribbon_SprT"/>
    <property type="match status" value="1"/>
</dbReference>
<evidence type="ECO:0000313" key="3">
    <source>
        <dbReference type="Proteomes" id="UP000295727"/>
    </source>
</evidence>
<dbReference type="AlphaFoldDB" id="A0A4V1B0W3"/>
<dbReference type="RefSeq" id="WP_134760301.1">
    <property type="nucleotide sequence ID" value="NZ_CP038152.1"/>
</dbReference>
<reference evidence="2 3" key="1">
    <citation type="submission" date="2019-03" db="EMBL/GenBank/DDBJ databases">
        <title>Paraburkholderia sp. 7MH5, isolated from subtropical forest soil.</title>
        <authorList>
            <person name="Gao Z.-H."/>
            <person name="Qiu L.-H."/>
        </authorList>
    </citation>
    <scope>NUCLEOTIDE SEQUENCE [LARGE SCALE GENOMIC DNA]</scope>
    <source>
        <strain evidence="2 3">7MH5</strain>
        <plasmid evidence="2 3">unnamed1</plasmid>
    </source>
</reference>
<geneLocation type="plasmid" evidence="2 3">
    <name>unnamed1</name>
</geneLocation>
<gene>
    <name evidence="2" type="ORF">E1956_44375</name>
</gene>
<accession>A0A4V1B0W3</accession>
<sequence>MEDTAQVLYVYRCPACSARGEVRLLDDTHDGEAARCRSCGGPVVLEWDGGVTLHVTPPAGDDSADSR</sequence>
<dbReference type="KEGG" id="ppai:E1956_44375"/>
<evidence type="ECO:0000259" key="1">
    <source>
        <dbReference type="Pfam" id="PF17283"/>
    </source>
</evidence>
<name>A0A4V1B0W3_9BURK</name>
<protein>
    <submittedName>
        <fullName evidence="2">Zinc ribbon domain-containing protein</fullName>
    </submittedName>
</protein>
<keyword evidence="3" id="KW-1185">Reference proteome</keyword>
<feature type="domain" description="SprT-like zinc ribbon" evidence="1">
    <location>
        <begin position="9"/>
        <end position="44"/>
    </location>
</feature>
<dbReference type="InterPro" id="IPR035240">
    <property type="entry name" value="SprT_Zn_ribbon"/>
</dbReference>
<organism evidence="2 3">
    <name type="scientific">Paraburkholderia pallida</name>
    <dbReference type="NCBI Taxonomy" id="2547399"/>
    <lineage>
        <taxon>Bacteria</taxon>
        <taxon>Pseudomonadati</taxon>
        <taxon>Pseudomonadota</taxon>
        <taxon>Betaproteobacteria</taxon>
        <taxon>Burkholderiales</taxon>
        <taxon>Burkholderiaceae</taxon>
        <taxon>Paraburkholderia</taxon>
    </lineage>
</organism>
<dbReference type="EMBL" id="CP038152">
    <property type="protein sequence ID" value="QBR04173.1"/>
    <property type="molecule type" value="Genomic_DNA"/>
</dbReference>
<dbReference type="OrthoDB" id="9006242at2"/>
<keyword evidence="2" id="KW-0614">Plasmid</keyword>